<feature type="region of interest" description="Disordered" evidence="5">
    <location>
        <begin position="298"/>
        <end position="453"/>
    </location>
</feature>
<feature type="compositionally biased region" description="Polar residues" evidence="5">
    <location>
        <begin position="350"/>
        <end position="363"/>
    </location>
</feature>
<dbReference type="InterPro" id="IPR001876">
    <property type="entry name" value="Znf_RanBP2"/>
</dbReference>
<protein>
    <recommendedName>
        <fullName evidence="6">RanBP2-type domain-containing protein</fullName>
    </recommendedName>
</protein>
<sequence length="453" mass="48104">MGFSEWSCSTCTFHHKFSAQRCQMCGMLRVTKAQMRDFVVGRGGGSTSTGASSGESGGSDAATTTMGSLNNNNNTNNGRSSPPSNAYTSAAAAASFSNANNSSGSNSNLPASSSSGGVERVVVRNPYSRHPRASAVPNGGLTNGNSNANGKQIQMNRISNATTDNKVQNAPNQSMQTLQTGGNRTIQQQNNSFTSPNPPRNSFNDNQGNTQHREQRGSAIPQRNQQQPQQQENGVQQQLHPAQSAPKNPYAYAPRPFHPTAASASNEGGRGENSSSSKTAVGNDVWENGVNQQLQDLQVQKNQQQFQHRQQQFLSSATPYAPTGASPDNSQLPMPQRQTTRQPHQQQHQASYSTHYSSPSKPTSLNADSSASINASAFDPTNRNMSTAAQSWSKIFAQSQQQQANQQNERQQSSRGGGGRGSSSGVGGGGGRSSIGSYSSPGRKNVMSLGMKE</sequence>
<evidence type="ECO:0000256" key="5">
    <source>
        <dbReference type="SAM" id="MobiDB-lite"/>
    </source>
</evidence>
<dbReference type="AlphaFoldDB" id="B8CFY4"/>
<keyword evidence="2 4" id="KW-0863">Zinc-finger</keyword>
<proteinExistence type="predicted"/>
<evidence type="ECO:0000256" key="2">
    <source>
        <dbReference type="ARBA" id="ARBA00022771"/>
    </source>
</evidence>
<feature type="compositionally biased region" description="Polar residues" evidence="5">
    <location>
        <begin position="163"/>
        <end position="210"/>
    </location>
</feature>
<dbReference type="InterPro" id="IPR036443">
    <property type="entry name" value="Znf_RanBP2_sf"/>
</dbReference>
<reference evidence="7 8" key="2">
    <citation type="journal article" date="2008" name="Nature">
        <title>The Phaeodactylum genome reveals the evolutionary history of diatom genomes.</title>
        <authorList>
            <person name="Bowler C."/>
            <person name="Allen A.E."/>
            <person name="Badger J.H."/>
            <person name="Grimwood J."/>
            <person name="Jabbari K."/>
            <person name="Kuo A."/>
            <person name="Maheswari U."/>
            <person name="Martens C."/>
            <person name="Maumus F."/>
            <person name="Otillar R.P."/>
            <person name="Rayko E."/>
            <person name="Salamov A."/>
            <person name="Vandepoele K."/>
            <person name="Beszteri B."/>
            <person name="Gruber A."/>
            <person name="Heijde M."/>
            <person name="Katinka M."/>
            <person name="Mock T."/>
            <person name="Valentin K."/>
            <person name="Verret F."/>
            <person name="Berges J.A."/>
            <person name="Brownlee C."/>
            <person name="Cadoret J.P."/>
            <person name="Chiovitti A."/>
            <person name="Choi C.J."/>
            <person name="Coesel S."/>
            <person name="De Martino A."/>
            <person name="Detter J.C."/>
            <person name="Durkin C."/>
            <person name="Falciatore A."/>
            <person name="Fournet J."/>
            <person name="Haruta M."/>
            <person name="Huysman M.J."/>
            <person name="Jenkins B.D."/>
            <person name="Jiroutova K."/>
            <person name="Jorgensen R.E."/>
            <person name="Joubert Y."/>
            <person name="Kaplan A."/>
            <person name="Kroger N."/>
            <person name="Kroth P.G."/>
            <person name="La Roche J."/>
            <person name="Lindquist E."/>
            <person name="Lommer M."/>
            <person name="Martin-Jezequel V."/>
            <person name="Lopez P.J."/>
            <person name="Lucas S."/>
            <person name="Mangogna M."/>
            <person name="McGinnis K."/>
            <person name="Medlin L.K."/>
            <person name="Montsant A."/>
            <person name="Oudot-Le Secq M.P."/>
            <person name="Napoli C."/>
            <person name="Obornik M."/>
            <person name="Parker M.S."/>
            <person name="Petit J.L."/>
            <person name="Porcel B.M."/>
            <person name="Poulsen N."/>
            <person name="Robison M."/>
            <person name="Rychlewski L."/>
            <person name="Rynearson T.A."/>
            <person name="Schmutz J."/>
            <person name="Shapiro H."/>
            <person name="Siaut M."/>
            <person name="Stanley M."/>
            <person name="Sussman M.R."/>
            <person name="Taylor A.R."/>
            <person name="Vardi A."/>
            <person name="von Dassow P."/>
            <person name="Vyverman W."/>
            <person name="Willis A."/>
            <person name="Wyrwicz L.S."/>
            <person name="Rokhsar D.S."/>
            <person name="Weissenbach J."/>
            <person name="Armbrust E.V."/>
            <person name="Green B.R."/>
            <person name="Van de Peer Y."/>
            <person name="Grigoriev I.V."/>
        </authorList>
    </citation>
    <scope>NUCLEOTIDE SEQUENCE [LARGE SCALE GENOMIC DNA]</scope>
    <source>
        <strain evidence="7 8">CCMP1335</strain>
    </source>
</reference>
<feature type="compositionally biased region" description="Low complexity" evidence="5">
    <location>
        <begin position="222"/>
        <end position="238"/>
    </location>
</feature>
<dbReference type="PROSITE" id="PS50199">
    <property type="entry name" value="ZF_RANBP2_2"/>
    <property type="match status" value="1"/>
</dbReference>
<organism evidence="7 8">
    <name type="scientific">Thalassiosira pseudonana</name>
    <name type="common">Marine diatom</name>
    <name type="synonym">Cyclotella nana</name>
    <dbReference type="NCBI Taxonomy" id="35128"/>
    <lineage>
        <taxon>Eukaryota</taxon>
        <taxon>Sar</taxon>
        <taxon>Stramenopiles</taxon>
        <taxon>Ochrophyta</taxon>
        <taxon>Bacillariophyta</taxon>
        <taxon>Coscinodiscophyceae</taxon>
        <taxon>Thalassiosirophycidae</taxon>
        <taxon>Thalassiosirales</taxon>
        <taxon>Thalassiosiraceae</taxon>
        <taxon>Thalassiosira</taxon>
    </lineage>
</organism>
<feature type="domain" description="RanBP2-type" evidence="6">
    <location>
        <begin position="1"/>
        <end position="31"/>
    </location>
</feature>
<accession>B8CFY4</accession>
<evidence type="ECO:0000313" key="8">
    <source>
        <dbReference type="Proteomes" id="UP000001449"/>
    </source>
</evidence>
<feature type="compositionally biased region" description="Low complexity" evidence="5">
    <location>
        <begin position="298"/>
        <end position="312"/>
    </location>
</feature>
<dbReference type="HOGENOM" id="CLU_604842_0_0_1"/>
<name>B8CFY4_THAPS</name>
<feature type="compositionally biased region" description="Low complexity" evidence="5">
    <location>
        <begin position="364"/>
        <end position="377"/>
    </location>
</feature>
<gene>
    <name evidence="7" type="ORF">THAPSDRAFT_11921</name>
</gene>
<feature type="region of interest" description="Disordered" evidence="5">
    <location>
        <begin position="41"/>
        <end position="117"/>
    </location>
</feature>
<feature type="compositionally biased region" description="Low complexity" evidence="5">
    <location>
        <begin position="263"/>
        <end position="277"/>
    </location>
</feature>
<keyword evidence="8" id="KW-1185">Reference proteome</keyword>
<dbReference type="GO" id="GO:0008270">
    <property type="term" value="F:zinc ion binding"/>
    <property type="evidence" value="ECO:0007669"/>
    <property type="project" value="UniProtKB-KW"/>
</dbReference>
<keyword evidence="1" id="KW-0479">Metal-binding</keyword>
<dbReference type="KEGG" id="tps:THAPSDRAFT_11921"/>
<dbReference type="Proteomes" id="UP000001449">
    <property type="component" value="Chromosome 22"/>
</dbReference>
<feature type="region of interest" description="Disordered" evidence="5">
    <location>
        <begin position="163"/>
        <end position="282"/>
    </location>
</feature>
<dbReference type="RefSeq" id="XP_002294935.1">
    <property type="nucleotide sequence ID" value="XM_002294899.1"/>
</dbReference>
<feature type="compositionally biased region" description="Gly residues" evidence="5">
    <location>
        <begin position="415"/>
        <end position="433"/>
    </location>
</feature>
<evidence type="ECO:0000256" key="1">
    <source>
        <dbReference type="ARBA" id="ARBA00022723"/>
    </source>
</evidence>
<evidence type="ECO:0000313" key="7">
    <source>
        <dbReference type="EMBL" id="EED87715.1"/>
    </source>
</evidence>
<dbReference type="SUPFAM" id="SSF90209">
    <property type="entry name" value="Ran binding protein zinc finger-like"/>
    <property type="match status" value="1"/>
</dbReference>
<feature type="compositionally biased region" description="Low complexity" evidence="5">
    <location>
        <begin position="335"/>
        <end position="349"/>
    </location>
</feature>
<dbReference type="InParanoid" id="B8CFY4"/>
<dbReference type="PaxDb" id="35128-Thaps11921"/>
<dbReference type="Gene3D" id="2.30.30.380">
    <property type="entry name" value="Zn-finger domain of Sec23/24"/>
    <property type="match status" value="1"/>
</dbReference>
<feature type="region of interest" description="Disordered" evidence="5">
    <location>
        <begin position="129"/>
        <end position="150"/>
    </location>
</feature>
<evidence type="ECO:0000259" key="6">
    <source>
        <dbReference type="PROSITE" id="PS50199"/>
    </source>
</evidence>
<feature type="compositionally biased region" description="Low complexity" evidence="5">
    <location>
        <begin position="48"/>
        <end position="117"/>
    </location>
</feature>
<evidence type="ECO:0000256" key="4">
    <source>
        <dbReference type="PROSITE-ProRule" id="PRU00322"/>
    </source>
</evidence>
<evidence type="ECO:0000256" key="3">
    <source>
        <dbReference type="ARBA" id="ARBA00022833"/>
    </source>
</evidence>
<keyword evidence="3" id="KW-0862">Zinc</keyword>
<feature type="compositionally biased region" description="Polar residues" evidence="5">
    <location>
        <begin position="379"/>
        <end position="397"/>
    </location>
</feature>
<feature type="compositionally biased region" description="Low complexity" evidence="5">
    <location>
        <begin position="398"/>
        <end position="414"/>
    </location>
</feature>
<dbReference type="GeneID" id="7449429"/>
<dbReference type="EMBL" id="CM000653">
    <property type="protein sequence ID" value="EED87715.1"/>
    <property type="molecule type" value="Genomic_DNA"/>
</dbReference>
<reference evidence="7 8" key="1">
    <citation type="journal article" date="2004" name="Science">
        <title>The genome of the diatom Thalassiosira pseudonana: ecology, evolution, and metabolism.</title>
        <authorList>
            <person name="Armbrust E.V."/>
            <person name="Berges J.A."/>
            <person name="Bowler C."/>
            <person name="Green B.R."/>
            <person name="Martinez D."/>
            <person name="Putnam N.H."/>
            <person name="Zhou S."/>
            <person name="Allen A.E."/>
            <person name="Apt K.E."/>
            <person name="Bechner M."/>
            <person name="Brzezinski M.A."/>
            <person name="Chaal B.K."/>
            <person name="Chiovitti A."/>
            <person name="Davis A.K."/>
            <person name="Demarest M.S."/>
            <person name="Detter J.C."/>
            <person name="Glavina T."/>
            <person name="Goodstein D."/>
            <person name="Hadi M.Z."/>
            <person name="Hellsten U."/>
            <person name="Hildebrand M."/>
            <person name="Jenkins B.D."/>
            <person name="Jurka J."/>
            <person name="Kapitonov V.V."/>
            <person name="Kroger N."/>
            <person name="Lau W.W."/>
            <person name="Lane T.W."/>
            <person name="Larimer F.W."/>
            <person name="Lippmeier J.C."/>
            <person name="Lucas S."/>
            <person name="Medina M."/>
            <person name="Montsant A."/>
            <person name="Obornik M."/>
            <person name="Parker M.S."/>
            <person name="Palenik B."/>
            <person name="Pazour G.J."/>
            <person name="Richardson P.M."/>
            <person name="Rynearson T.A."/>
            <person name="Saito M.A."/>
            <person name="Schwartz D.C."/>
            <person name="Thamatrakoln K."/>
            <person name="Valentin K."/>
            <person name="Vardi A."/>
            <person name="Wilkerson F.P."/>
            <person name="Rokhsar D.S."/>
        </authorList>
    </citation>
    <scope>NUCLEOTIDE SEQUENCE [LARGE SCALE GENOMIC DNA]</scope>
    <source>
        <strain evidence="7 8">CCMP1335</strain>
    </source>
</reference>
<feature type="compositionally biased region" description="Low complexity" evidence="5">
    <location>
        <begin position="434"/>
        <end position="443"/>
    </location>
</feature>